<dbReference type="Pfam" id="PF02042">
    <property type="entry name" value="RWP-RK"/>
    <property type="match status" value="1"/>
</dbReference>
<reference evidence="9 10" key="1">
    <citation type="submission" date="2021-09" db="EMBL/GenBank/DDBJ databases">
        <title>Genomic insights and catalytic innovation underlie evolution of tropane alkaloids biosynthesis.</title>
        <authorList>
            <person name="Wang Y.-J."/>
            <person name="Tian T."/>
            <person name="Huang J.-P."/>
            <person name="Huang S.-X."/>
        </authorList>
    </citation>
    <scope>NUCLEOTIDE SEQUENCE [LARGE SCALE GENOMIC DNA]</scope>
    <source>
        <strain evidence="9">KIB-2018</strain>
        <tissue evidence="9">Leaf</tissue>
    </source>
</reference>
<keyword evidence="4" id="KW-0238">DNA-binding</keyword>
<keyword evidence="5" id="KW-0804">Transcription</keyword>
<sequence>MSWRQQSVTAAEAGGGGGAQTLTLDVISEYFSLPLSDAANYLGVCVSVLKKICRENGLERWPYRKVLAGKSIEDILKSLDATSALGQGDAMSPQKVQQQQQQQGVTPSLTIIKGMDEFKYGFPPNGLSVASNRWWGTTATSGDADETHTHQDDKHQSENKMNDTSENGWKETETGAALLTAARERSAKEGREALKLRVHRSSYRGSKHKPLLLRIFGSSLPHI</sequence>
<feature type="region of interest" description="Disordered" evidence="7">
    <location>
        <begin position="140"/>
        <end position="170"/>
    </location>
</feature>
<evidence type="ECO:0000256" key="5">
    <source>
        <dbReference type="ARBA" id="ARBA00023163"/>
    </source>
</evidence>
<dbReference type="InterPro" id="IPR044607">
    <property type="entry name" value="RKD-like"/>
</dbReference>
<keyword evidence="2" id="KW-0805">Transcription regulation</keyword>
<dbReference type="GO" id="GO:0003700">
    <property type="term" value="F:DNA-binding transcription factor activity"/>
    <property type="evidence" value="ECO:0007669"/>
    <property type="project" value="InterPro"/>
</dbReference>
<dbReference type="AlphaFoldDB" id="A0AAV8TA24"/>
<comment type="caution">
    <text evidence="9">The sequence shown here is derived from an EMBL/GenBank/DDBJ whole genome shotgun (WGS) entry which is preliminary data.</text>
</comment>
<keyword evidence="6" id="KW-0539">Nucleus</keyword>
<comment type="function">
    <text evidence="1">Putative transcription factor.</text>
</comment>
<evidence type="ECO:0000256" key="3">
    <source>
        <dbReference type="ARBA" id="ARBA00023054"/>
    </source>
</evidence>
<dbReference type="InterPro" id="IPR003035">
    <property type="entry name" value="RWP-RK_dom"/>
</dbReference>
<evidence type="ECO:0000256" key="2">
    <source>
        <dbReference type="ARBA" id="ARBA00023015"/>
    </source>
</evidence>
<evidence type="ECO:0000313" key="9">
    <source>
        <dbReference type="EMBL" id="KAJ8763028.1"/>
    </source>
</evidence>
<accession>A0AAV8TA24</accession>
<keyword evidence="10" id="KW-1185">Reference proteome</keyword>
<dbReference type="PROSITE" id="PS51519">
    <property type="entry name" value="RWP_RK"/>
    <property type="match status" value="1"/>
</dbReference>
<evidence type="ECO:0000259" key="8">
    <source>
        <dbReference type="PROSITE" id="PS51519"/>
    </source>
</evidence>
<dbReference type="GO" id="GO:0003677">
    <property type="term" value="F:DNA binding"/>
    <property type="evidence" value="ECO:0007669"/>
    <property type="project" value="UniProtKB-KW"/>
</dbReference>
<dbReference type="PANTHER" id="PTHR46373:SF9">
    <property type="entry name" value="OS01G0246500 PROTEIN"/>
    <property type="match status" value="1"/>
</dbReference>
<name>A0AAV8TA24_9ROSI</name>
<protein>
    <recommendedName>
        <fullName evidence="8">RWP-RK domain-containing protein</fullName>
    </recommendedName>
</protein>
<feature type="domain" description="RWP-RK" evidence="8">
    <location>
        <begin position="5"/>
        <end position="90"/>
    </location>
</feature>
<evidence type="ECO:0000256" key="7">
    <source>
        <dbReference type="SAM" id="MobiDB-lite"/>
    </source>
</evidence>
<dbReference type="Proteomes" id="UP001159364">
    <property type="component" value="Linkage Group LG06"/>
</dbReference>
<evidence type="ECO:0000256" key="1">
    <source>
        <dbReference type="ARBA" id="ARBA00004049"/>
    </source>
</evidence>
<keyword evidence="3" id="KW-0175">Coiled coil</keyword>
<evidence type="ECO:0000313" key="10">
    <source>
        <dbReference type="Proteomes" id="UP001159364"/>
    </source>
</evidence>
<feature type="compositionally biased region" description="Basic and acidic residues" evidence="7">
    <location>
        <begin position="145"/>
        <end position="170"/>
    </location>
</feature>
<evidence type="ECO:0000256" key="4">
    <source>
        <dbReference type="ARBA" id="ARBA00023125"/>
    </source>
</evidence>
<organism evidence="9 10">
    <name type="scientific">Erythroxylum novogranatense</name>
    <dbReference type="NCBI Taxonomy" id="1862640"/>
    <lineage>
        <taxon>Eukaryota</taxon>
        <taxon>Viridiplantae</taxon>
        <taxon>Streptophyta</taxon>
        <taxon>Embryophyta</taxon>
        <taxon>Tracheophyta</taxon>
        <taxon>Spermatophyta</taxon>
        <taxon>Magnoliopsida</taxon>
        <taxon>eudicotyledons</taxon>
        <taxon>Gunneridae</taxon>
        <taxon>Pentapetalae</taxon>
        <taxon>rosids</taxon>
        <taxon>fabids</taxon>
        <taxon>Malpighiales</taxon>
        <taxon>Erythroxylaceae</taxon>
        <taxon>Erythroxylum</taxon>
    </lineage>
</organism>
<proteinExistence type="predicted"/>
<dbReference type="PANTHER" id="PTHR46373">
    <property type="entry name" value="PROTEIN RKD4"/>
    <property type="match status" value="1"/>
</dbReference>
<dbReference type="EMBL" id="JAIWQS010000006">
    <property type="protein sequence ID" value="KAJ8763028.1"/>
    <property type="molecule type" value="Genomic_DNA"/>
</dbReference>
<evidence type="ECO:0000256" key="6">
    <source>
        <dbReference type="ARBA" id="ARBA00023242"/>
    </source>
</evidence>
<gene>
    <name evidence="9" type="ORF">K2173_023233</name>
</gene>